<proteinExistence type="inferred from homology"/>
<evidence type="ECO:0000256" key="9">
    <source>
        <dbReference type="HAMAP-Rule" id="MF_00061"/>
    </source>
</evidence>
<dbReference type="NCBIfam" id="TIGR00154">
    <property type="entry name" value="ispE"/>
    <property type="match status" value="1"/>
</dbReference>
<dbReference type="eggNOG" id="COG1947">
    <property type="taxonomic scope" value="Bacteria"/>
</dbReference>
<comment type="similarity">
    <text evidence="1 9">Belongs to the GHMP kinase family. IspE subfamily.</text>
</comment>
<evidence type="ECO:0000256" key="4">
    <source>
        <dbReference type="ARBA" id="ARBA00022679"/>
    </source>
</evidence>
<evidence type="ECO:0000256" key="3">
    <source>
        <dbReference type="ARBA" id="ARBA00017473"/>
    </source>
</evidence>
<feature type="active site" evidence="9">
    <location>
        <position position="14"/>
    </location>
</feature>
<reference evidence="12 13" key="1">
    <citation type="journal article" date="2013" name="Genome Announc.">
        <title>Draft genome sequences for three mercury-methylating, sulfate-reducing bacteria.</title>
        <authorList>
            <person name="Brown S.D."/>
            <person name="Hurt R.A.Jr."/>
            <person name="Gilmour C.C."/>
            <person name="Elias D.A."/>
        </authorList>
    </citation>
    <scope>NUCLEOTIDE SEQUENCE [LARGE SCALE GENOMIC DNA]</scope>
    <source>
        <strain evidence="12 13">DSM 16529</strain>
    </source>
</reference>
<evidence type="ECO:0000259" key="11">
    <source>
        <dbReference type="Pfam" id="PF08544"/>
    </source>
</evidence>
<dbReference type="HAMAP" id="MF_00061">
    <property type="entry name" value="IspE"/>
    <property type="match status" value="1"/>
</dbReference>
<keyword evidence="6 9" id="KW-0418">Kinase</keyword>
<dbReference type="GO" id="GO:0005524">
    <property type="term" value="F:ATP binding"/>
    <property type="evidence" value="ECO:0007669"/>
    <property type="project" value="UniProtKB-UniRule"/>
</dbReference>
<dbReference type="InterPro" id="IPR004424">
    <property type="entry name" value="IspE"/>
</dbReference>
<dbReference type="STRING" id="1121439.dsat_0824"/>
<dbReference type="PATRIC" id="fig|1121439.3.peg.2193"/>
<feature type="domain" description="GHMP kinase C-terminal" evidence="11">
    <location>
        <begin position="228"/>
        <end position="286"/>
    </location>
</feature>
<comment type="pathway">
    <text evidence="9">Isoprenoid biosynthesis; isopentenyl diphosphate biosynthesis via DXP pathway; isopentenyl diphosphate from 1-deoxy-D-xylulose 5-phosphate: step 3/6.</text>
</comment>
<name>S7T4T0_9BACT</name>
<dbReference type="GO" id="GO:0050515">
    <property type="term" value="F:4-(cytidine 5'-diphospho)-2-C-methyl-D-erythritol kinase activity"/>
    <property type="evidence" value="ECO:0007669"/>
    <property type="project" value="UniProtKB-UniRule"/>
</dbReference>
<evidence type="ECO:0000313" key="13">
    <source>
        <dbReference type="Proteomes" id="UP000014975"/>
    </source>
</evidence>
<dbReference type="OrthoDB" id="9809438at2"/>
<dbReference type="Proteomes" id="UP000014975">
    <property type="component" value="Unassembled WGS sequence"/>
</dbReference>
<dbReference type="EMBL" id="ATHI01000028">
    <property type="protein sequence ID" value="EPR31500.1"/>
    <property type="molecule type" value="Genomic_DNA"/>
</dbReference>
<accession>S7T4T0</accession>
<keyword evidence="4 9" id="KW-0808">Transferase</keyword>
<evidence type="ECO:0000256" key="8">
    <source>
        <dbReference type="ARBA" id="ARBA00032554"/>
    </source>
</evidence>
<organism evidence="12 13">
    <name type="scientific">Alkalidesulfovibrio alkalitolerans DSM 16529</name>
    <dbReference type="NCBI Taxonomy" id="1121439"/>
    <lineage>
        <taxon>Bacteria</taxon>
        <taxon>Pseudomonadati</taxon>
        <taxon>Thermodesulfobacteriota</taxon>
        <taxon>Desulfovibrionia</taxon>
        <taxon>Desulfovibrionales</taxon>
        <taxon>Desulfovibrionaceae</taxon>
        <taxon>Alkalidesulfovibrio</taxon>
    </lineage>
</organism>
<feature type="binding site" evidence="9">
    <location>
        <begin position="99"/>
        <end position="109"/>
    </location>
    <ligand>
        <name>ATP</name>
        <dbReference type="ChEBI" id="CHEBI:30616"/>
    </ligand>
</feature>
<dbReference type="InterPro" id="IPR020568">
    <property type="entry name" value="Ribosomal_Su5_D2-typ_SF"/>
</dbReference>
<dbReference type="InterPro" id="IPR036554">
    <property type="entry name" value="GHMP_kinase_C_sf"/>
</dbReference>
<dbReference type="UniPathway" id="UPA00056">
    <property type="reaction ID" value="UER00094"/>
</dbReference>
<dbReference type="Pfam" id="PF00288">
    <property type="entry name" value="GHMP_kinases_N"/>
    <property type="match status" value="1"/>
</dbReference>
<comment type="function">
    <text evidence="9">Catalyzes the phosphorylation of the position 2 hydroxy group of 4-diphosphocytidyl-2C-methyl-D-erythritol.</text>
</comment>
<evidence type="ECO:0000256" key="1">
    <source>
        <dbReference type="ARBA" id="ARBA00009684"/>
    </source>
</evidence>
<dbReference type="InterPro" id="IPR006204">
    <property type="entry name" value="GHMP_kinase_N_dom"/>
</dbReference>
<evidence type="ECO:0000256" key="2">
    <source>
        <dbReference type="ARBA" id="ARBA00012052"/>
    </source>
</evidence>
<evidence type="ECO:0000256" key="7">
    <source>
        <dbReference type="ARBA" id="ARBA00022840"/>
    </source>
</evidence>
<keyword evidence="7 9" id="KW-0067">ATP-binding</keyword>
<dbReference type="PANTHER" id="PTHR43527:SF2">
    <property type="entry name" value="4-DIPHOSPHOCYTIDYL-2-C-METHYL-D-ERYTHRITOL KINASE, CHLOROPLASTIC"/>
    <property type="match status" value="1"/>
</dbReference>
<evidence type="ECO:0000259" key="10">
    <source>
        <dbReference type="Pfam" id="PF00288"/>
    </source>
</evidence>
<dbReference type="Gene3D" id="3.30.230.10">
    <property type="match status" value="1"/>
</dbReference>
<evidence type="ECO:0000313" key="12">
    <source>
        <dbReference type="EMBL" id="EPR31500.1"/>
    </source>
</evidence>
<dbReference type="GO" id="GO:0016114">
    <property type="term" value="P:terpenoid biosynthetic process"/>
    <property type="evidence" value="ECO:0007669"/>
    <property type="project" value="UniProtKB-UniRule"/>
</dbReference>
<keyword evidence="5 9" id="KW-0547">Nucleotide-binding</keyword>
<comment type="catalytic activity">
    <reaction evidence="9">
        <text>4-CDP-2-C-methyl-D-erythritol + ATP = 4-CDP-2-C-methyl-D-erythritol 2-phosphate + ADP + H(+)</text>
        <dbReference type="Rhea" id="RHEA:18437"/>
        <dbReference type="ChEBI" id="CHEBI:15378"/>
        <dbReference type="ChEBI" id="CHEBI:30616"/>
        <dbReference type="ChEBI" id="CHEBI:57823"/>
        <dbReference type="ChEBI" id="CHEBI:57919"/>
        <dbReference type="ChEBI" id="CHEBI:456216"/>
        <dbReference type="EC" id="2.7.1.148"/>
    </reaction>
</comment>
<dbReference type="InterPro" id="IPR014721">
    <property type="entry name" value="Ribsml_uS5_D2-typ_fold_subgr"/>
</dbReference>
<protein>
    <recommendedName>
        <fullName evidence="3 9">4-diphosphocytidyl-2-C-methyl-D-erythritol kinase</fullName>
        <shortName evidence="9">CMK</shortName>
        <ecNumber evidence="2 9">2.7.1.148</ecNumber>
    </recommendedName>
    <alternativeName>
        <fullName evidence="8 9">4-(cytidine-5'-diphospho)-2-C-methyl-D-erythritol kinase</fullName>
    </alternativeName>
</protein>
<dbReference type="RefSeq" id="WP_020887521.1">
    <property type="nucleotide sequence ID" value="NZ_ATHI01000028.1"/>
</dbReference>
<dbReference type="PIRSF" id="PIRSF010376">
    <property type="entry name" value="IspE"/>
    <property type="match status" value="1"/>
</dbReference>
<dbReference type="AlphaFoldDB" id="S7T4T0"/>
<dbReference type="Gene3D" id="3.30.70.890">
    <property type="entry name" value="GHMP kinase, C-terminal domain"/>
    <property type="match status" value="1"/>
</dbReference>
<sequence length="294" mass="30899">MTSVPAIRLLAPCKVNLVLRIEGRREDGYHTLTSIFLPLAEPHDVLTVSPGETGEGLSLSCPGIDEPAETNLVHKAYVHFAAATGFAPDLRVSVSKDIPTGAGLGGGSSDAAAMLSHLNSIAGRRALPLDELAALALSLGADVPFFLLGRPALARGVGEVLTPIEVDLSGFTLLLVCPPFHVNTAWAYRAFDEAQGHSGRSLGLMHVLTAHHEPDTGSFCLWPGCLENDFEAVVFRAFPALRRIKDDMVRSGAAGVVMSGSGASILGLFRSADDAARTARFLSAQGSRVFAHGP</sequence>
<keyword evidence="9" id="KW-0414">Isoprene biosynthesis</keyword>
<dbReference type="SUPFAM" id="SSF54211">
    <property type="entry name" value="Ribosomal protein S5 domain 2-like"/>
    <property type="match status" value="1"/>
</dbReference>
<comment type="caution">
    <text evidence="12">The sequence shown here is derived from an EMBL/GenBank/DDBJ whole genome shotgun (WGS) entry which is preliminary data.</text>
</comment>
<feature type="active site" evidence="9">
    <location>
        <position position="142"/>
    </location>
</feature>
<dbReference type="SUPFAM" id="SSF55060">
    <property type="entry name" value="GHMP Kinase, C-terminal domain"/>
    <property type="match status" value="1"/>
</dbReference>
<dbReference type="InterPro" id="IPR013750">
    <property type="entry name" value="GHMP_kinase_C_dom"/>
</dbReference>
<feature type="domain" description="GHMP kinase N-terminal" evidence="10">
    <location>
        <begin position="71"/>
        <end position="149"/>
    </location>
</feature>
<gene>
    <name evidence="9" type="primary">ispE</name>
    <name evidence="12" type="ORF">dsat_0824</name>
</gene>
<evidence type="ECO:0000256" key="6">
    <source>
        <dbReference type="ARBA" id="ARBA00022777"/>
    </source>
</evidence>
<keyword evidence="13" id="KW-1185">Reference proteome</keyword>
<dbReference type="Pfam" id="PF08544">
    <property type="entry name" value="GHMP_kinases_C"/>
    <property type="match status" value="1"/>
</dbReference>
<evidence type="ECO:0000256" key="5">
    <source>
        <dbReference type="ARBA" id="ARBA00022741"/>
    </source>
</evidence>
<dbReference type="EC" id="2.7.1.148" evidence="2 9"/>
<dbReference type="PANTHER" id="PTHR43527">
    <property type="entry name" value="4-DIPHOSPHOCYTIDYL-2-C-METHYL-D-ERYTHRITOL KINASE, CHLOROPLASTIC"/>
    <property type="match status" value="1"/>
</dbReference>
<dbReference type="GO" id="GO:0019288">
    <property type="term" value="P:isopentenyl diphosphate biosynthetic process, methylerythritol 4-phosphate pathway"/>
    <property type="evidence" value="ECO:0007669"/>
    <property type="project" value="UniProtKB-UniRule"/>
</dbReference>